<dbReference type="AlphaFoldDB" id="A0A9D1GYR8"/>
<protein>
    <recommendedName>
        <fullName evidence="3 8">Glutamyl-tRNA reductase</fullName>
        <shortName evidence="8">GluTR</shortName>
        <ecNumber evidence="3 8">1.2.1.70</ecNumber>
    </recommendedName>
</protein>
<dbReference type="EC" id="1.2.1.70" evidence="3 8"/>
<dbReference type="NCBIfam" id="TIGR01035">
    <property type="entry name" value="hemA"/>
    <property type="match status" value="1"/>
</dbReference>
<accession>A0A9D1GYR8</accession>
<dbReference type="SUPFAM" id="SSF69075">
    <property type="entry name" value="Glutamyl tRNA-reductase dimerization domain"/>
    <property type="match status" value="1"/>
</dbReference>
<gene>
    <name evidence="8 17" type="primary">hemA</name>
    <name evidence="17" type="ORF">IAA98_10185</name>
</gene>
<dbReference type="Pfam" id="PF00745">
    <property type="entry name" value="GlutR_dimer"/>
    <property type="match status" value="1"/>
</dbReference>
<reference evidence="17" key="1">
    <citation type="submission" date="2020-10" db="EMBL/GenBank/DDBJ databases">
        <authorList>
            <person name="Gilroy R."/>
        </authorList>
    </citation>
    <scope>NUCLEOTIDE SEQUENCE</scope>
    <source>
        <strain evidence="17">ChiGjej1B1-24693</strain>
    </source>
</reference>
<dbReference type="GO" id="GO:0019353">
    <property type="term" value="P:protoporphyrinogen IX biosynthetic process from glutamate"/>
    <property type="evidence" value="ECO:0007669"/>
    <property type="project" value="TreeGrafter"/>
</dbReference>
<comment type="function">
    <text evidence="8">Catalyzes the NADPH-dependent reduction of glutamyl-tRNA(Glu) to glutamate 1-semialdehyde (GSA).</text>
</comment>
<evidence type="ECO:0000256" key="6">
    <source>
        <dbReference type="ARBA" id="ARBA00023244"/>
    </source>
</evidence>
<comment type="miscellaneous">
    <text evidence="8">During catalysis, the active site Cys acts as a nucleophile attacking the alpha-carbonyl group of tRNA-bound glutamate with the formation of a thioester intermediate between enzyme and glutamate, and the concomitant release of tRNA(Glu). The thioester intermediate is finally reduced by direct hydride transfer from NADPH, to form the product GSA.</text>
</comment>
<organism evidence="17 18">
    <name type="scientific">Candidatus Avipropionibacterium avicola</name>
    <dbReference type="NCBI Taxonomy" id="2840701"/>
    <lineage>
        <taxon>Bacteria</taxon>
        <taxon>Bacillati</taxon>
        <taxon>Actinomycetota</taxon>
        <taxon>Actinomycetes</taxon>
        <taxon>Propionibacteriales</taxon>
        <taxon>Propionibacteriaceae</taxon>
        <taxon>Propionibacteriaceae incertae sedis</taxon>
        <taxon>Candidatus Avipropionibacterium</taxon>
    </lineage>
</organism>
<feature type="binding site" evidence="8 10">
    <location>
        <position position="109"/>
    </location>
    <ligand>
        <name>substrate</name>
    </ligand>
</feature>
<evidence type="ECO:0000256" key="8">
    <source>
        <dbReference type="HAMAP-Rule" id="MF_00087"/>
    </source>
</evidence>
<comment type="subunit">
    <text evidence="8">Homodimer.</text>
</comment>
<proteinExistence type="inferred from homology"/>
<evidence type="ECO:0000256" key="3">
    <source>
        <dbReference type="ARBA" id="ARBA00012970"/>
    </source>
</evidence>
<dbReference type="InterPro" id="IPR006151">
    <property type="entry name" value="Shikm_DH/Glu-tRNA_Rdtase"/>
</dbReference>
<dbReference type="InterPro" id="IPR036343">
    <property type="entry name" value="GluRdtase_N_sf"/>
</dbReference>
<evidence type="ECO:0000256" key="2">
    <source>
        <dbReference type="ARBA" id="ARBA00005916"/>
    </source>
</evidence>
<evidence type="ECO:0000259" key="14">
    <source>
        <dbReference type="Pfam" id="PF00745"/>
    </source>
</evidence>
<keyword evidence="4 8" id="KW-0521">NADP</keyword>
<feature type="domain" description="Glutamyl-tRNA reductase N-terminal" evidence="16">
    <location>
        <begin position="7"/>
        <end position="156"/>
    </location>
</feature>
<feature type="domain" description="Tetrapyrrole biosynthesis glutamyl-tRNA reductase dimerisation" evidence="14">
    <location>
        <begin position="312"/>
        <end position="410"/>
    </location>
</feature>
<evidence type="ECO:0000256" key="12">
    <source>
        <dbReference type="PIRSR" id="PIRSR000445-4"/>
    </source>
</evidence>
<dbReference type="FunFam" id="3.30.460.30:FF:000001">
    <property type="entry name" value="Glutamyl-tRNA reductase"/>
    <property type="match status" value="1"/>
</dbReference>
<evidence type="ECO:0000259" key="15">
    <source>
        <dbReference type="Pfam" id="PF01488"/>
    </source>
</evidence>
<dbReference type="GO" id="GO:0050661">
    <property type="term" value="F:NADP binding"/>
    <property type="evidence" value="ECO:0007669"/>
    <property type="project" value="InterPro"/>
</dbReference>
<keyword evidence="5 8" id="KW-0560">Oxidoreductase</keyword>
<dbReference type="SUPFAM" id="SSF69742">
    <property type="entry name" value="Glutamyl tRNA-reductase catalytic, N-terminal domain"/>
    <property type="match status" value="1"/>
</dbReference>
<dbReference type="Pfam" id="PF05201">
    <property type="entry name" value="GlutR_N"/>
    <property type="match status" value="1"/>
</dbReference>
<dbReference type="InterPro" id="IPR036453">
    <property type="entry name" value="GluRdtase_dimer_dom_sf"/>
</dbReference>
<dbReference type="EMBL" id="DVLP01000303">
    <property type="protein sequence ID" value="HIT75944.1"/>
    <property type="molecule type" value="Genomic_DNA"/>
</dbReference>
<dbReference type="Proteomes" id="UP000886842">
    <property type="component" value="Unassembled WGS sequence"/>
</dbReference>
<dbReference type="PANTHER" id="PTHR43013:SF1">
    <property type="entry name" value="GLUTAMYL-TRNA REDUCTASE"/>
    <property type="match status" value="1"/>
</dbReference>
<feature type="binding site" evidence="8 10">
    <location>
        <begin position="114"/>
        <end position="116"/>
    </location>
    <ligand>
        <name>substrate</name>
    </ligand>
</feature>
<feature type="site" description="Important for activity" evidence="8 12">
    <location>
        <position position="99"/>
    </location>
</feature>
<feature type="binding site" evidence="8 11">
    <location>
        <begin position="189"/>
        <end position="194"/>
    </location>
    <ligand>
        <name>NADP(+)</name>
        <dbReference type="ChEBI" id="CHEBI:58349"/>
    </ligand>
</feature>
<dbReference type="Pfam" id="PF01488">
    <property type="entry name" value="Shikimate_DH"/>
    <property type="match status" value="1"/>
</dbReference>
<comment type="catalytic activity">
    <reaction evidence="7 8 13">
        <text>(S)-4-amino-5-oxopentanoate + tRNA(Glu) + NADP(+) = L-glutamyl-tRNA(Glu) + NADPH + H(+)</text>
        <dbReference type="Rhea" id="RHEA:12344"/>
        <dbReference type="Rhea" id="RHEA-COMP:9663"/>
        <dbReference type="Rhea" id="RHEA-COMP:9680"/>
        <dbReference type="ChEBI" id="CHEBI:15378"/>
        <dbReference type="ChEBI" id="CHEBI:57501"/>
        <dbReference type="ChEBI" id="CHEBI:57783"/>
        <dbReference type="ChEBI" id="CHEBI:58349"/>
        <dbReference type="ChEBI" id="CHEBI:78442"/>
        <dbReference type="ChEBI" id="CHEBI:78520"/>
        <dbReference type="EC" id="1.2.1.70"/>
    </reaction>
</comment>
<dbReference type="Gene3D" id="3.30.460.30">
    <property type="entry name" value="Glutamyl-tRNA reductase, N-terminal domain"/>
    <property type="match status" value="1"/>
</dbReference>
<feature type="active site" description="Nucleophile" evidence="8 9">
    <location>
        <position position="50"/>
    </location>
</feature>
<dbReference type="SUPFAM" id="SSF51735">
    <property type="entry name" value="NAD(P)-binding Rossmann-fold domains"/>
    <property type="match status" value="1"/>
</dbReference>
<evidence type="ECO:0000256" key="1">
    <source>
        <dbReference type="ARBA" id="ARBA00005059"/>
    </source>
</evidence>
<dbReference type="PANTHER" id="PTHR43013">
    <property type="entry name" value="GLUTAMYL-TRNA REDUCTASE"/>
    <property type="match status" value="1"/>
</dbReference>
<dbReference type="InterPro" id="IPR015896">
    <property type="entry name" value="4pyrrol_synth_GluRdtase_dimer"/>
</dbReference>
<evidence type="ECO:0000256" key="7">
    <source>
        <dbReference type="ARBA" id="ARBA00047464"/>
    </source>
</evidence>
<feature type="binding site" evidence="8 10">
    <location>
        <begin position="49"/>
        <end position="52"/>
    </location>
    <ligand>
        <name>substrate</name>
    </ligand>
</feature>
<comment type="similarity">
    <text evidence="2 8 13">Belongs to the glutamyl-tRNA reductase family.</text>
</comment>
<dbReference type="InterPro" id="IPR000343">
    <property type="entry name" value="4pyrrol_synth_GluRdtase"/>
</dbReference>
<comment type="domain">
    <text evidence="8">Possesses an unusual extended V-shaped dimeric structure with each monomer consisting of three distinct domains arranged along a curved 'spinal' alpha-helix. The N-terminal catalytic domain specifically recognizes the glutamate moiety of the substrate. The second domain is the NADPH-binding domain, and the third C-terminal domain is responsible for dimerization.</text>
</comment>
<evidence type="ECO:0000259" key="16">
    <source>
        <dbReference type="Pfam" id="PF05201"/>
    </source>
</evidence>
<evidence type="ECO:0000313" key="18">
    <source>
        <dbReference type="Proteomes" id="UP000886842"/>
    </source>
</evidence>
<evidence type="ECO:0000256" key="9">
    <source>
        <dbReference type="PIRSR" id="PIRSR000445-1"/>
    </source>
</evidence>
<dbReference type="Gene3D" id="3.40.50.720">
    <property type="entry name" value="NAD(P)-binding Rossmann-like Domain"/>
    <property type="match status" value="1"/>
</dbReference>
<evidence type="ECO:0000313" key="17">
    <source>
        <dbReference type="EMBL" id="HIT75944.1"/>
    </source>
</evidence>
<keyword evidence="6 8" id="KW-0627">Porphyrin biosynthesis</keyword>
<sequence length="424" mass="44401">MSLFALSLSHRTASLDTLAAASLSPDAAIKLCHALVASDHIGEVTVMSTCNRVEVYAEADRFHAALSDVVAAMSQVSGLSMAELQQSCGVHYDEGVVAHAFAVAAGLDSVVPGEDQVLGQFREALALGQSAGTVGTALNALFQHGIRVGKRVRAETEIGRAGRSLVDAAMVQLAERTGSVSGRRVVVLGAGQMASAAARAASEAGARVTVVNRTTAKADRLAAELAGATSAPWSTWRDQLGAADVVITCTGAAEILIEVDDLTDSPVTALVDLAMPPDIAADVADLPGRHLVNLETLRVAAPQASSVIGVVEARQLVAEEISAYTLDRRARSVTPTVVALRAMADEVVSAELDRLDTRLADVDEAVRDEVRRTVHRVAHKLLHSPTVRVQEYAGDTSVDYAAALRALFALEQSEVDAVMSPKVH</sequence>
<comment type="pathway">
    <text evidence="1 8 13">Porphyrin-containing compound metabolism; protoporphyrin-IX biosynthesis; 5-aminolevulinate from L-glutamyl-tRNA(Glu): step 1/2.</text>
</comment>
<dbReference type="InterPro" id="IPR015895">
    <property type="entry name" value="4pyrrol_synth_GluRdtase_N"/>
</dbReference>
<feature type="binding site" evidence="8 10">
    <location>
        <position position="120"/>
    </location>
    <ligand>
        <name>substrate</name>
    </ligand>
</feature>
<comment type="caution">
    <text evidence="17">The sequence shown here is derived from an EMBL/GenBank/DDBJ whole genome shotgun (WGS) entry which is preliminary data.</text>
</comment>
<dbReference type="GO" id="GO:0008883">
    <property type="term" value="F:glutamyl-tRNA reductase activity"/>
    <property type="evidence" value="ECO:0007669"/>
    <property type="project" value="UniProtKB-UniRule"/>
</dbReference>
<dbReference type="InterPro" id="IPR036291">
    <property type="entry name" value="NAD(P)-bd_dom_sf"/>
</dbReference>
<dbReference type="PIRSF" id="PIRSF000445">
    <property type="entry name" value="4pyrrol_synth_GluRdtase"/>
    <property type="match status" value="1"/>
</dbReference>
<evidence type="ECO:0000256" key="11">
    <source>
        <dbReference type="PIRSR" id="PIRSR000445-3"/>
    </source>
</evidence>
<dbReference type="HAMAP" id="MF_00087">
    <property type="entry name" value="Glu_tRNA_reductase"/>
    <property type="match status" value="1"/>
</dbReference>
<evidence type="ECO:0000256" key="4">
    <source>
        <dbReference type="ARBA" id="ARBA00022857"/>
    </source>
</evidence>
<evidence type="ECO:0000256" key="5">
    <source>
        <dbReference type="ARBA" id="ARBA00023002"/>
    </source>
</evidence>
<name>A0A9D1GYR8_9ACTN</name>
<feature type="domain" description="Quinate/shikimate 5-dehydrogenase/glutamyl-tRNA reductase" evidence="15">
    <location>
        <begin position="174"/>
        <end position="298"/>
    </location>
</feature>
<reference evidence="17" key="2">
    <citation type="journal article" date="2021" name="PeerJ">
        <title>Extensive microbial diversity within the chicken gut microbiome revealed by metagenomics and culture.</title>
        <authorList>
            <person name="Gilroy R."/>
            <person name="Ravi A."/>
            <person name="Getino M."/>
            <person name="Pursley I."/>
            <person name="Horton D.L."/>
            <person name="Alikhan N.F."/>
            <person name="Baker D."/>
            <person name="Gharbi K."/>
            <person name="Hall N."/>
            <person name="Watson M."/>
            <person name="Adriaenssens E.M."/>
            <person name="Foster-Nyarko E."/>
            <person name="Jarju S."/>
            <person name="Secka A."/>
            <person name="Antonio M."/>
            <person name="Oren A."/>
            <person name="Chaudhuri R.R."/>
            <person name="La Ragione R."/>
            <person name="Hildebrand F."/>
            <person name="Pallen M.J."/>
        </authorList>
    </citation>
    <scope>NUCLEOTIDE SEQUENCE</scope>
    <source>
        <strain evidence="17">ChiGjej1B1-24693</strain>
    </source>
</reference>
<evidence type="ECO:0000256" key="13">
    <source>
        <dbReference type="RuleBase" id="RU000584"/>
    </source>
</evidence>
<evidence type="ECO:0000256" key="10">
    <source>
        <dbReference type="PIRSR" id="PIRSR000445-2"/>
    </source>
</evidence>